<feature type="transmembrane region" description="Helical" evidence="5">
    <location>
        <begin position="192"/>
        <end position="213"/>
    </location>
</feature>
<sequence>MIHYAPIGMFFVAFLLLLLVSVSLPVTKTIKYFTLSLDMTSGTFATGVKGSVSFGNYGYCYSDIIVKVVGITNTVPGECSKVKLGFKFDQRLVDLLRLQDLQDAINGGLTFALVVNPIACGFTFLTLIFAIWFAFRHKHGLAPLILGAISGLIAAILATIAFVVNYVIMSVTKKNVEKINDSLHLSYGQTTWMTLAAMILLWIGLVLFCIVGFRARRTRRKETY</sequence>
<dbReference type="OMA" id="TWGNAVW"/>
<dbReference type="InParanoid" id="G4TD33"/>
<dbReference type="InterPro" id="IPR009571">
    <property type="entry name" value="SUR7/Rim9-like_fungi"/>
</dbReference>
<dbReference type="GO" id="GO:0005886">
    <property type="term" value="C:plasma membrane"/>
    <property type="evidence" value="ECO:0007669"/>
    <property type="project" value="InterPro"/>
</dbReference>
<protein>
    <submittedName>
        <fullName evidence="6">Uncharacterized protein</fullName>
    </submittedName>
</protein>
<dbReference type="AlphaFoldDB" id="G4TD33"/>
<keyword evidence="4 5" id="KW-0472">Membrane</keyword>
<evidence type="ECO:0000256" key="3">
    <source>
        <dbReference type="ARBA" id="ARBA00022989"/>
    </source>
</evidence>
<comment type="subcellular location">
    <subcellularLocation>
        <location evidence="1">Membrane</location>
        <topology evidence="1">Multi-pass membrane protein</topology>
    </subcellularLocation>
</comment>
<dbReference type="Gene3D" id="1.20.140.150">
    <property type="match status" value="1"/>
</dbReference>
<feature type="transmembrane region" description="Helical" evidence="5">
    <location>
        <begin position="142"/>
        <end position="168"/>
    </location>
</feature>
<dbReference type="GO" id="GO:0035838">
    <property type="term" value="C:growing cell tip"/>
    <property type="evidence" value="ECO:0007669"/>
    <property type="project" value="TreeGrafter"/>
</dbReference>
<proteinExistence type="predicted"/>
<keyword evidence="3 5" id="KW-1133">Transmembrane helix</keyword>
<dbReference type="InterPro" id="IPR051380">
    <property type="entry name" value="pH-response_reg_palI/RIM9"/>
</dbReference>
<dbReference type="PANTHER" id="PTHR28013:SF3">
    <property type="entry name" value="PROTEIN DCV1-RELATED"/>
    <property type="match status" value="1"/>
</dbReference>
<dbReference type="STRING" id="1109443.G4TD33"/>
<evidence type="ECO:0000313" key="7">
    <source>
        <dbReference type="Proteomes" id="UP000007148"/>
    </source>
</evidence>
<feature type="transmembrane region" description="Helical" evidence="5">
    <location>
        <begin position="111"/>
        <end position="135"/>
    </location>
</feature>
<keyword evidence="2 5" id="KW-0812">Transmembrane</keyword>
<dbReference type="Proteomes" id="UP000007148">
    <property type="component" value="Unassembled WGS sequence"/>
</dbReference>
<comment type="caution">
    <text evidence="6">The sequence shown here is derived from an EMBL/GenBank/DDBJ whole genome shotgun (WGS) entry which is preliminary data.</text>
</comment>
<accession>G4TD33</accession>
<evidence type="ECO:0000256" key="4">
    <source>
        <dbReference type="ARBA" id="ARBA00023136"/>
    </source>
</evidence>
<dbReference type="OrthoDB" id="2354757at2759"/>
<evidence type="ECO:0000256" key="5">
    <source>
        <dbReference type="SAM" id="Phobius"/>
    </source>
</evidence>
<name>G4TD33_SERID</name>
<dbReference type="PANTHER" id="PTHR28013">
    <property type="entry name" value="PROTEIN DCV1-RELATED"/>
    <property type="match status" value="1"/>
</dbReference>
<dbReference type="HOGENOM" id="CLU_076420_2_0_1"/>
<evidence type="ECO:0000256" key="1">
    <source>
        <dbReference type="ARBA" id="ARBA00004141"/>
    </source>
</evidence>
<evidence type="ECO:0000313" key="6">
    <source>
        <dbReference type="EMBL" id="CCA69234.1"/>
    </source>
</evidence>
<dbReference type="eggNOG" id="ENOG502S0K3">
    <property type="taxonomic scope" value="Eukaryota"/>
</dbReference>
<dbReference type="GO" id="GO:0032153">
    <property type="term" value="C:cell division site"/>
    <property type="evidence" value="ECO:0007669"/>
    <property type="project" value="TreeGrafter"/>
</dbReference>
<dbReference type="Pfam" id="PF06687">
    <property type="entry name" value="SUR7"/>
    <property type="match status" value="1"/>
</dbReference>
<evidence type="ECO:0000256" key="2">
    <source>
        <dbReference type="ARBA" id="ARBA00022692"/>
    </source>
</evidence>
<reference evidence="6 7" key="1">
    <citation type="journal article" date="2011" name="PLoS Pathog.">
        <title>Endophytic Life Strategies Decoded by Genome and Transcriptome Analyses of the Mutualistic Root Symbiont Piriformospora indica.</title>
        <authorList>
            <person name="Zuccaro A."/>
            <person name="Lahrmann U."/>
            <person name="Guldener U."/>
            <person name="Langen G."/>
            <person name="Pfiffi S."/>
            <person name="Biedenkopf D."/>
            <person name="Wong P."/>
            <person name="Samans B."/>
            <person name="Grimm C."/>
            <person name="Basiewicz M."/>
            <person name="Murat C."/>
            <person name="Martin F."/>
            <person name="Kogel K.H."/>
        </authorList>
    </citation>
    <scope>NUCLEOTIDE SEQUENCE [LARGE SCALE GENOMIC DNA]</scope>
    <source>
        <strain evidence="6 7">DSM 11827</strain>
    </source>
</reference>
<dbReference type="EMBL" id="CAFZ01000050">
    <property type="protein sequence ID" value="CCA69234.1"/>
    <property type="molecule type" value="Genomic_DNA"/>
</dbReference>
<keyword evidence="7" id="KW-1185">Reference proteome</keyword>
<organism evidence="6 7">
    <name type="scientific">Serendipita indica (strain DSM 11827)</name>
    <name type="common">Root endophyte fungus</name>
    <name type="synonym">Piriformospora indica</name>
    <dbReference type="NCBI Taxonomy" id="1109443"/>
    <lineage>
        <taxon>Eukaryota</taxon>
        <taxon>Fungi</taxon>
        <taxon>Dikarya</taxon>
        <taxon>Basidiomycota</taxon>
        <taxon>Agaricomycotina</taxon>
        <taxon>Agaricomycetes</taxon>
        <taxon>Sebacinales</taxon>
        <taxon>Serendipitaceae</taxon>
        <taxon>Serendipita</taxon>
    </lineage>
</organism>
<gene>
    <name evidence="6" type="ORF">PIIN_03133</name>
</gene>